<dbReference type="GO" id="GO:0003676">
    <property type="term" value="F:nucleic acid binding"/>
    <property type="evidence" value="ECO:0007669"/>
    <property type="project" value="InterPro"/>
</dbReference>
<protein>
    <submittedName>
        <fullName evidence="4">IS3 family transposase</fullName>
    </submittedName>
</protein>
<name>A0A921K944_9MICC</name>
<dbReference type="Pfam" id="PF13276">
    <property type="entry name" value="HTH_21"/>
    <property type="match status" value="1"/>
</dbReference>
<accession>A0A921K944</accession>
<dbReference type="SUPFAM" id="SSF53098">
    <property type="entry name" value="Ribonuclease H-like"/>
    <property type="match status" value="1"/>
</dbReference>
<reference evidence="4" key="2">
    <citation type="submission" date="2021-09" db="EMBL/GenBank/DDBJ databases">
        <authorList>
            <person name="Gilroy R."/>
        </authorList>
    </citation>
    <scope>NUCLEOTIDE SEQUENCE</scope>
    <source>
        <strain evidence="4">ChiHjej13B12-14962</strain>
    </source>
</reference>
<dbReference type="InterPro" id="IPR012337">
    <property type="entry name" value="RNaseH-like_sf"/>
</dbReference>
<proteinExistence type="predicted"/>
<dbReference type="Pfam" id="PF00665">
    <property type="entry name" value="rve"/>
    <property type="match status" value="1"/>
</dbReference>
<evidence type="ECO:0000313" key="5">
    <source>
        <dbReference type="Proteomes" id="UP000703315"/>
    </source>
</evidence>
<evidence type="ECO:0000313" key="4">
    <source>
        <dbReference type="EMBL" id="HJF14664.1"/>
    </source>
</evidence>
<dbReference type="AlphaFoldDB" id="A0A921K944"/>
<dbReference type="InterPro" id="IPR036397">
    <property type="entry name" value="RNaseH_sf"/>
</dbReference>
<dbReference type="InterPro" id="IPR001584">
    <property type="entry name" value="Integrase_cat-core"/>
</dbReference>
<sequence length="187" mass="20802">MSICRVLGARGRGFITARGYRAAKARPSSVRSRRDAMLIPVVKELHQANDGVYGVAKMWHAMTRAGWEVGRDQVARLMRFAGISGVVRGRKPRTTVSAKVPDHRPDLVNRNFKVHAPHQLWVADVTYVRTTSGLCYTAFVTDAFSRKIVGWSTRTTMRTDALPLEALEHALLSAKDQALEGLVHHSD</sequence>
<dbReference type="Proteomes" id="UP000703315">
    <property type="component" value="Unassembled WGS sequence"/>
</dbReference>
<dbReference type="GO" id="GO:0015074">
    <property type="term" value="P:DNA integration"/>
    <property type="evidence" value="ECO:0007669"/>
    <property type="project" value="InterPro"/>
</dbReference>
<feature type="domain" description="Integrase catalytic" evidence="2">
    <location>
        <begin position="115"/>
        <end position="187"/>
    </location>
</feature>
<dbReference type="InterPro" id="IPR050900">
    <property type="entry name" value="Transposase_IS3/IS150/IS904"/>
</dbReference>
<dbReference type="EMBL" id="DYXC01000083">
    <property type="protein sequence ID" value="HJF14664.1"/>
    <property type="molecule type" value="Genomic_DNA"/>
</dbReference>
<dbReference type="PANTHER" id="PTHR46889:SF4">
    <property type="entry name" value="TRANSPOSASE INSO FOR INSERTION SEQUENCE ELEMENT IS911B-RELATED"/>
    <property type="match status" value="1"/>
</dbReference>
<organism evidence="4 5">
    <name type="scientific">Enteractinococcus helveticum</name>
    <dbReference type="NCBI Taxonomy" id="1837282"/>
    <lineage>
        <taxon>Bacteria</taxon>
        <taxon>Bacillati</taxon>
        <taxon>Actinomycetota</taxon>
        <taxon>Actinomycetes</taxon>
        <taxon>Micrococcales</taxon>
        <taxon>Micrococcaceae</taxon>
    </lineage>
</organism>
<dbReference type="PANTHER" id="PTHR46889">
    <property type="entry name" value="TRANSPOSASE INSF FOR INSERTION SEQUENCE IS3B-RELATED"/>
    <property type="match status" value="1"/>
</dbReference>
<dbReference type="InterPro" id="IPR025948">
    <property type="entry name" value="HTH-like_dom"/>
</dbReference>
<dbReference type="Gene3D" id="3.30.420.10">
    <property type="entry name" value="Ribonuclease H-like superfamily/Ribonuclease H"/>
    <property type="match status" value="1"/>
</dbReference>
<feature type="domain" description="HTH-like" evidence="3">
    <location>
        <begin position="34"/>
        <end position="91"/>
    </location>
</feature>
<evidence type="ECO:0000259" key="2">
    <source>
        <dbReference type="Pfam" id="PF00665"/>
    </source>
</evidence>
<comment type="function">
    <text evidence="1">Involved in the transposition of the insertion sequence.</text>
</comment>
<evidence type="ECO:0000259" key="3">
    <source>
        <dbReference type="Pfam" id="PF13276"/>
    </source>
</evidence>
<comment type="caution">
    <text evidence="4">The sequence shown here is derived from an EMBL/GenBank/DDBJ whole genome shotgun (WGS) entry which is preliminary data.</text>
</comment>
<gene>
    <name evidence="4" type="ORF">K8V32_07640</name>
</gene>
<evidence type="ECO:0000256" key="1">
    <source>
        <dbReference type="ARBA" id="ARBA00002286"/>
    </source>
</evidence>
<reference evidence="4" key="1">
    <citation type="journal article" date="2021" name="PeerJ">
        <title>Extensive microbial diversity within the chicken gut microbiome revealed by metagenomics and culture.</title>
        <authorList>
            <person name="Gilroy R."/>
            <person name="Ravi A."/>
            <person name="Getino M."/>
            <person name="Pursley I."/>
            <person name="Horton D.L."/>
            <person name="Alikhan N.F."/>
            <person name="Baker D."/>
            <person name="Gharbi K."/>
            <person name="Hall N."/>
            <person name="Watson M."/>
            <person name="Adriaenssens E.M."/>
            <person name="Foster-Nyarko E."/>
            <person name="Jarju S."/>
            <person name="Secka A."/>
            <person name="Antonio M."/>
            <person name="Oren A."/>
            <person name="Chaudhuri R.R."/>
            <person name="La Ragione R."/>
            <person name="Hildebrand F."/>
            <person name="Pallen M.J."/>
        </authorList>
    </citation>
    <scope>NUCLEOTIDE SEQUENCE</scope>
    <source>
        <strain evidence="4">ChiHjej13B12-14962</strain>
    </source>
</reference>